<evidence type="ECO:0000313" key="3">
    <source>
        <dbReference type="Proteomes" id="UP000235392"/>
    </source>
</evidence>
<sequence>MSEHRHTPSVIDSLVERVTTGAQRAKKQIDSLASGATAGSAPVRICCLRERRLARSAETELSGFPDGGGPQDPEHPGARVSRRPCRALVCRSSGAICMRMTAVCTRPTSANRADQEAADCAARADLLLRNGPHQHPSSRSPPHHRRVASPAPLALPHRRLSRFPHRFLQAPPQDCHLRGAESRRQLKQNEHGFTESVSTDNKSLRMGVATEERGEEWKAR</sequence>
<feature type="region of interest" description="Disordered" evidence="1">
    <location>
        <begin position="130"/>
        <end position="149"/>
    </location>
</feature>
<proteinExistence type="predicted"/>
<dbReference type="EMBL" id="PGCI01000605">
    <property type="protein sequence ID" value="PLW24695.1"/>
    <property type="molecule type" value="Genomic_DNA"/>
</dbReference>
<feature type="compositionally biased region" description="Basic and acidic residues" evidence="1">
    <location>
        <begin position="181"/>
        <end position="193"/>
    </location>
</feature>
<evidence type="ECO:0000313" key="2">
    <source>
        <dbReference type="EMBL" id="PLW24695.1"/>
    </source>
</evidence>
<feature type="region of interest" description="Disordered" evidence="1">
    <location>
        <begin position="181"/>
        <end position="220"/>
    </location>
</feature>
<evidence type="ECO:0000256" key="1">
    <source>
        <dbReference type="SAM" id="MobiDB-lite"/>
    </source>
</evidence>
<dbReference type="AlphaFoldDB" id="A0A2N5TGR2"/>
<reference evidence="2 3" key="1">
    <citation type="submission" date="2017-11" db="EMBL/GenBank/DDBJ databases">
        <title>De novo assembly and phasing of dikaryotic genomes from two isolates of Puccinia coronata f. sp. avenae, the causal agent of oat crown rust.</title>
        <authorList>
            <person name="Miller M.E."/>
            <person name="Zhang Y."/>
            <person name="Omidvar V."/>
            <person name="Sperschneider J."/>
            <person name="Schwessinger B."/>
            <person name="Raley C."/>
            <person name="Palmer J.M."/>
            <person name="Garnica D."/>
            <person name="Upadhyaya N."/>
            <person name="Rathjen J."/>
            <person name="Taylor J.M."/>
            <person name="Park R.F."/>
            <person name="Dodds P.N."/>
            <person name="Hirsch C.D."/>
            <person name="Kianian S.F."/>
            <person name="Figueroa M."/>
        </authorList>
    </citation>
    <scope>NUCLEOTIDE SEQUENCE [LARGE SCALE GENOMIC DNA]</scope>
    <source>
        <strain evidence="2">12SD80</strain>
    </source>
</reference>
<feature type="region of interest" description="Disordered" evidence="1">
    <location>
        <begin position="58"/>
        <end position="81"/>
    </location>
</feature>
<name>A0A2N5TGR2_9BASI</name>
<gene>
    <name evidence="2" type="ORF">PCASD_07566</name>
</gene>
<protein>
    <submittedName>
        <fullName evidence="2">Uncharacterized protein</fullName>
    </submittedName>
</protein>
<organism evidence="2 3">
    <name type="scientific">Puccinia coronata f. sp. avenae</name>
    <dbReference type="NCBI Taxonomy" id="200324"/>
    <lineage>
        <taxon>Eukaryota</taxon>
        <taxon>Fungi</taxon>
        <taxon>Dikarya</taxon>
        <taxon>Basidiomycota</taxon>
        <taxon>Pucciniomycotina</taxon>
        <taxon>Pucciniomycetes</taxon>
        <taxon>Pucciniales</taxon>
        <taxon>Pucciniaceae</taxon>
        <taxon>Puccinia</taxon>
    </lineage>
</organism>
<accession>A0A2N5TGR2</accession>
<feature type="compositionally biased region" description="Basic and acidic residues" evidence="1">
    <location>
        <begin position="210"/>
        <end position="220"/>
    </location>
</feature>
<feature type="compositionally biased region" description="Low complexity" evidence="1">
    <location>
        <begin position="130"/>
        <end position="140"/>
    </location>
</feature>
<comment type="caution">
    <text evidence="2">The sequence shown here is derived from an EMBL/GenBank/DDBJ whole genome shotgun (WGS) entry which is preliminary data.</text>
</comment>
<dbReference type="Proteomes" id="UP000235392">
    <property type="component" value="Unassembled WGS sequence"/>
</dbReference>